<dbReference type="Pfam" id="PF01292">
    <property type="entry name" value="Ni_hydr_CYTB"/>
    <property type="match status" value="1"/>
</dbReference>
<dbReference type="InterPro" id="IPR051542">
    <property type="entry name" value="Hydrogenase_cytochrome"/>
</dbReference>
<evidence type="ECO:0000256" key="6">
    <source>
        <dbReference type="SAM" id="Phobius"/>
    </source>
</evidence>
<proteinExistence type="predicted"/>
<evidence type="ECO:0000256" key="1">
    <source>
        <dbReference type="ARBA" id="ARBA00004651"/>
    </source>
</evidence>
<dbReference type="Proteomes" id="UP000252884">
    <property type="component" value="Unassembled WGS sequence"/>
</dbReference>
<dbReference type="Gene3D" id="1.20.950.20">
    <property type="entry name" value="Transmembrane di-heme cytochromes, Chain C"/>
    <property type="match status" value="1"/>
</dbReference>
<comment type="subcellular location">
    <subcellularLocation>
        <location evidence="1">Cell membrane</location>
        <topology evidence="1">Multi-pass membrane protein</topology>
    </subcellularLocation>
</comment>
<evidence type="ECO:0000259" key="7">
    <source>
        <dbReference type="Pfam" id="PF01292"/>
    </source>
</evidence>
<dbReference type="InterPro" id="IPR016174">
    <property type="entry name" value="Di-haem_cyt_TM"/>
</dbReference>
<feature type="transmembrane region" description="Helical" evidence="6">
    <location>
        <begin position="25"/>
        <end position="43"/>
    </location>
</feature>
<keyword evidence="9" id="KW-1185">Reference proteome</keyword>
<evidence type="ECO:0000313" key="9">
    <source>
        <dbReference type="Proteomes" id="UP000252884"/>
    </source>
</evidence>
<evidence type="ECO:0000256" key="2">
    <source>
        <dbReference type="ARBA" id="ARBA00022475"/>
    </source>
</evidence>
<evidence type="ECO:0000313" key="8">
    <source>
        <dbReference type="EMBL" id="RCW69283.1"/>
    </source>
</evidence>
<evidence type="ECO:0000256" key="5">
    <source>
        <dbReference type="ARBA" id="ARBA00023136"/>
    </source>
</evidence>
<dbReference type="SUPFAM" id="SSF81342">
    <property type="entry name" value="Transmembrane di-heme cytochromes"/>
    <property type="match status" value="1"/>
</dbReference>
<name>A0A368XMS6_9BURK</name>
<feature type="domain" description="Cytochrome b561 bacterial/Ni-hydrogenase" evidence="7">
    <location>
        <begin position="1"/>
        <end position="157"/>
    </location>
</feature>
<evidence type="ECO:0000256" key="3">
    <source>
        <dbReference type="ARBA" id="ARBA00022692"/>
    </source>
</evidence>
<keyword evidence="3 6" id="KW-0812">Transmembrane</keyword>
<dbReference type="GO" id="GO:0022904">
    <property type="term" value="P:respiratory electron transport chain"/>
    <property type="evidence" value="ECO:0007669"/>
    <property type="project" value="InterPro"/>
</dbReference>
<keyword evidence="4 6" id="KW-1133">Transmembrane helix</keyword>
<accession>A0A368XMS6</accession>
<evidence type="ECO:0000256" key="4">
    <source>
        <dbReference type="ARBA" id="ARBA00022989"/>
    </source>
</evidence>
<organism evidence="8 9">
    <name type="scientific">Pseudorhodoferax soli</name>
    <dbReference type="NCBI Taxonomy" id="545864"/>
    <lineage>
        <taxon>Bacteria</taxon>
        <taxon>Pseudomonadati</taxon>
        <taxon>Pseudomonadota</taxon>
        <taxon>Betaproteobacteria</taxon>
        <taxon>Burkholderiales</taxon>
        <taxon>Comamonadaceae</taxon>
    </lineage>
</organism>
<comment type="caution">
    <text evidence="8">The sequence shown here is derived from an EMBL/GenBank/DDBJ whole genome shotgun (WGS) entry which is preliminary data.</text>
</comment>
<protein>
    <submittedName>
        <fullName evidence="8">Cytochrome b</fullName>
    </submittedName>
</protein>
<sequence length="168" mass="18646">MRLLHWALVLAVACAWWTGGDADSWHEALGYAAAAVVAWRLAWGFSASRYARFAQFVRGPSATWAYARSVQAGRALRHLGHNPLGGWMVLALLACVASLCLSGFLYTTDWLWGYGWLYWTHVVLGWLLVALVAVHLAGVAFTGWQHRDKLVLAMFTGRKRAPGPQDIH</sequence>
<dbReference type="GO" id="GO:0005886">
    <property type="term" value="C:plasma membrane"/>
    <property type="evidence" value="ECO:0007669"/>
    <property type="project" value="UniProtKB-SubCell"/>
</dbReference>
<feature type="transmembrane region" description="Helical" evidence="6">
    <location>
        <begin position="118"/>
        <end position="144"/>
    </location>
</feature>
<dbReference type="EMBL" id="QPJK01000006">
    <property type="protein sequence ID" value="RCW69283.1"/>
    <property type="molecule type" value="Genomic_DNA"/>
</dbReference>
<dbReference type="InterPro" id="IPR011577">
    <property type="entry name" value="Cyt_b561_bac/Ni-Hgenase"/>
</dbReference>
<dbReference type="PANTHER" id="PTHR30485">
    <property type="entry name" value="NI/FE-HYDROGENASE 1 B-TYPE CYTOCHROME SUBUNIT"/>
    <property type="match status" value="1"/>
</dbReference>
<keyword evidence="2" id="KW-1003">Cell membrane</keyword>
<feature type="transmembrane region" description="Helical" evidence="6">
    <location>
        <begin position="84"/>
        <end position="106"/>
    </location>
</feature>
<dbReference type="PANTHER" id="PTHR30485:SF2">
    <property type="entry name" value="BLL0597 PROTEIN"/>
    <property type="match status" value="1"/>
</dbReference>
<gene>
    <name evidence="8" type="ORF">DES41_106154</name>
</gene>
<dbReference type="GO" id="GO:0020037">
    <property type="term" value="F:heme binding"/>
    <property type="evidence" value="ECO:0007669"/>
    <property type="project" value="TreeGrafter"/>
</dbReference>
<dbReference type="AlphaFoldDB" id="A0A368XMS6"/>
<keyword evidence="5 6" id="KW-0472">Membrane</keyword>
<dbReference type="GO" id="GO:0009055">
    <property type="term" value="F:electron transfer activity"/>
    <property type="evidence" value="ECO:0007669"/>
    <property type="project" value="InterPro"/>
</dbReference>
<reference evidence="8 9" key="1">
    <citation type="submission" date="2018-07" db="EMBL/GenBank/DDBJ databases">
        <title>Genomic Encyclopedia of Type Strains, Phase IV (KMG-IV): sequencing the most valuable type-strain genomes for metagenomic binning, comparative biology and taxonomic classification.</title>
        <authorList>
            <person name="Goeker M."/>
        </authorList>
    </citation>
    <scope>NUCLEOTIDE SEQUENCE [LARGE SCALE GENOMIC DNA]</scope>
    <source>
        <strain evidence="8 9">DSM 21634</strain>
    </source>
</reference>